<protein>
    <submittedName>
        <fullName evidence="2">Uncharacterized protein</fullName>
    </submittedName>
</protein>
<feature type="compositionally biased region" description="Low complexity" evidence="1">
    <location>
        <begin position="273"/>
        <end position="287"/>
    </location>
</feature>
<comment type="caution">
    <text evidence="2">The sequence shown here is derived from an EMBL/GenBank/DDBJ whole genome shotgun (WGS) entry which is preliminary data.</text>
</comment>
<name>A0ABP0PHQ8_9DINO</name>
<accession>A0ABP0PHQ8</accession>
<gene>
    <name evidence="2" type="ORF">CCMP2556_LOCUS36591</name>
</gene>
<reference evidence="2 3" key="1">
    <citation type="submission" date="2024-02" db="EMBL/GenBank/DDBJ databases">
        <authorList>
            <person name="Chen Y."/>
            <person name="Shah S."/>
            <person name="Dougan E. K."/>
            <person name="Thang M."/>
            <person name="Chan C."/>
        </authorList>
    </citation>
    <scope>NUCLEOTIDE SEQUENCE [LARGE SCALE GENOMIC DNA]</scope>
</reference>
<proteinExistence type="predicted"/>
<keyword evidence="3" id="KW-1185">Reference proteome</keyword>
<sequence>MKVSQRFEILMQQRRLQPDAASMTDGDLLQSIVSKFNNFKANAALKKWQVTPDQHSAILGIVCGMTQESRQDYCQDLDALVMGRPNNITVQMVGMWQDHIGKSLMKKAAGEHGSAADQETAVTCANLAHDYREAVAFNLKKNKVNNKFGEADITRTHHLGYCDLSKMGRLTALNIDQVSRWAKGVLDMNPDFSNFEAILDGCLSRVSTLKGQALIVHHQSLYDAQFERVVLELQSELSDNCHVCLYAETENPTIFQYAVTQVKDKLLEVVSNPETAPAPCPNNNAENMDLGETRDESTTTVASSGEAPPSMTPDEFKQKYPEVGATVSLNLGGHNVICHYVDGKAFLTSPSKILLAGLDSANPRPLFLYSGGQWISDSSKAKDFLSKPANESKGVEFRLESADSMVVLEEPVQGGSPQDTSPMMLHKLLKLLEQRGVVQFTVTGHQCDRPPEVKRGEAADRFEVKHESFSVYKPNNVNLKQVKAGSLAGLIGTKALSKSRWVKMVWRTLVNFGSSFWMDI</sequence>
<evidence type="ECO:0000313" key="3">
    <source>
        <dbReference type="Proteomes" id="UP001642484"/>
    </source>
</evidence>
<organism evidence="2 3">
    <name type="scientific">Durusdinium trenchii</name>
    <dbReference type="NCBI Taxonomy" id="1381693"/>
    <lineage>
        <taxon>Eukaryota</taxon>
        <taxon>Sar</taxon>
        <taxon>Alveolata</taxon>
        <taxon>Dinophyceae</taxon>
        <taxon>Suessiales</taxon>
        <taxon>Symbiodiniaceae</taxon>
        <taxon>Durusdinium</taxon>
    </lineage>
</organism>
<evidence type="ECO:0000256" key="1">
    <source>
        <dbReference type="SAM" id="MobiDB-lite"/>
    </source>
</evidence>
<evidence type="ECO:0000313" key="2">
    <source>
        <dbReference type="EMBL" id="CAK9074255.1"/>
    </source>
</evidence>
<feature type="region of interest" description="Disordered" evidence="1">
    <location>
        <begin position="273"/>
        <end position="317"/>
    </location>
</feature>
<dbReference type="Proteomes" id="UP001642484">
    <property type="component" value="Unassembled WGS sequence"/>
</dbReference>
<dbReference type="EMBL" id="CAXAMN010022992">
    <property type="protein sequence ID" value="CAK9074255.1"/>
    <property type="molecule type" value="Genomic_DNA"/>
</dbReference>